<reference evidence="1" key="1">
    <citation type="journal article" date="2020" name="Nature">
        <title>Giant virus diversity and host interactions through global metagenomics.</title>
        <authorList>
            <person name="Schulz F."/>
            <person name="Roux S."/>
            <person name="Paez-Espino D."/>
            <person name="Jungbluth S."/>
            <person name="Walsh D.A."/>
            <person name="Denef V.J."/>
            <person name="McMahon K.D."/>
            <person name="Konstantinidis K.T."/>
            <person name="Eloe-Fadrosh E.A."/>
            <person name="Kyrpides N.C."/>
            <person name="Woyke T."/>
        </authorList>
    </citation>
    <scope>NUCLEOTIDE SEQUENCE</scope>
    <source>
        <strain evidence="1">GVMAG-S-ERX555907-63</strain>
    </source>
</reference>
<dbReference type="AlphaFoldDB" id="A0A6C0KXK2"/>
<proteinExistence type="predicted"/>
<evidence type="ECO:0000313" key="1">
    <source>
        <dbReference type="EMBL" id="QHU22695.1"/>
    </source>
</evidence>
<protein>
    <submittedName>
        <fullName evidence="1">Uncharacterized protein</fullName>
    </submittedName>
</protein>
<name>A0A6C0KXK2_9ZZZZ</name>
<dbReference type="EMBL" id="MN741017">
    <property type="protein sequence ID" value="QHU22695.1"/>
    <property type="molecule type" value="Genomic_DNA"/>
</dbReference>
<organism evidence="1">
    <name type="scientific">viral metagenome</name>
    <dbReference type="NCBI Taxonomy" id="1070528"/>
    <lineage>
        <taxon>unclassified sequences</taxon>
        <taxon>metagenomes</taxon>
        <taxon>organismal metagenomes</taxon>
    </lineage>
</organism>
<accession>A0A6C0KXK2</accession>
<sequence length="189" mass="22622">MTQNIFDNGIFQKEINSDENTPLLLHNRKLEVDVLRQMFNFKLKAYQNKRNIEIIVNMKFHDTNFTGIKDLIPEINRIIRNFLCIDLQFKLIMIPDIQYPFKPLHWEIEFPIYGNLLKYGNNNPIAKDIKACLYSALERENEQICNNWHAIYNPTQNAFLCLMRIQNDLRGILNFDEILEKFRTERKNV</sequence>